<dbReference type="AlphaFoldDB" id="A0A803MYY4"/>
<dbReference type="PANTHER" id="PTHR31161">
    <property type="entry name" value="PROTEIN GRAVITROPIC IN THE LIGHT 1"/>
    <property type="match status" value="1"/>
</dbReference>
<dbReference type="SMR" id="A0A803MYY4"/>
<dbReference type="Pfam" id="PF24994">
    <property type="entry name" value="GIL1_IRKI_C"/>
    <property type="match status" value="1"/>
</dbReference>
<evidence type="ECO:0000259" key="3">
    <source>
        <dbReference type="Pfam" id="PF24994"/>
    </source>
</evidence>
<evidence type="ECO:0000313" key="5">
    <source>
        <dbReference type="Proteomes" id="UP000596660"/>
    </source>
</evidence>
<dbReference type="InterPro" id="IPR056813">
    <property type="entry name" value="GIL1_IRKI_C"/>
</dbReference>
<dbReference type="InterPro" id="IPR040225">
    <property type="entry name" value="GIL1-like"/>
</dbReference>
<dbReference type="RefSeq" id="XP_021769768.1">
    <property type="nucleotide sequence ID" value="XM_021914076.1"/>
</dbReference>
<evidence type="ECO:0000313" key="4">
    <source>
        <dbReference type="EnsemblPlants" id="AUR62037561-RA:cds"/>
    </source>
</evidence>
<dbReference type="OMA" id="MFDAFHF"/>
<dbReference type="GeneID" id="110734018"/>
<gene>
    <name evidence="4" type="primary">LOC110734018</name>
</gene>
<feature type="domain" description="GIL1/IRKI C-terminal" evidence="3">
    <location>
        <begin position="420"/>
        <end position="470"/>
    </location>
</feature>
<feature type="coiled-coil region" evidence="1">
    <location>
        <begin position="186"/>
        <end position="220"/>
    </location>
</feature>
<evidence type="ECO:0000259" key="2">
    <source>
        <dbReference type="Pfam" id="PF04859"/>
    </source>
</evidence>
<accession>A0A803MYY4</accession>
<dbReference type="Proteomes" id="UP000596660">
    <property type="component" value="Unplaced"/>
</dbReference>
<dbReference type="Pfam" id="PF04859">
    <property type="entry name" value="DUF641"/>
    <property type="match status" value="1"/>
</dbReference>
<reference evidence="4" key="2">
    <citation type="submission" date="2021-03" db="UniProtKB">
        <authorList>
            <consortium name="EnsemblPlants"/>
        </authorList>
    </citation>
    <scope>IDENTIFICATION</scope>
</reference>
<dbReference type="EnsemblPlants" id="AUR62037561-RA">
    <property type="protein sequence ID" value="AUR62037561-RA:cds"/>
    <property type="gene ID" value="AUR62037561"/>
</dbReference>
<dbReference type="RefSeq" id="XP_021769769.1">
    <property type="nucleotide sequence ID" value="XM_021914077.1"/>
</dbReference>
<proteinExistence type="predicted"/>
<protein>
    <recommendedName>
        <fullName evidence="6">DUF641 domain-containing protein</fullName>
    </recommendedName>
</protein>
<keyword evidence="1" id="KW-0175">Coiled coil</keyword>
<name>A0A803MYY4_CHEQI</name>
<evidence type="ECO:0000256" key="1">
    <source>
        <dbReference type="SAM" id="Coils"/>
    </source>
</evidence>
<sequence length="474" mass="54345">MDSVKRPATTPSKSRIARAISKVLHVRAVTGITPSDGLQRVKTKEKIQEVKPQEKIWESKPHDKSREMKPQEKIKAELVHVVHCKLGEKQDEEVANRVAREAVLAKVFASISSIKAAYAQLQFAQSPYDAEGIQSSDEMVVSELKTLSEVKQCFTKKQFDPLPEKGLLTYELLEQKNMVKTYGITAKKLEYEVKLKESEITFLKEKLEEFKKDNRLIEKRLNASGSLAVLDNLHMSGLSPNHFIPVLRHTVRSIRTFVKLMVNEMQSAGWNLEAAANVIHPSVSYWKQEHRCFTFESFVSKEMFDSFHIPNFALPNESLPEHKQRRRLFFERFTELKSVKAKDYLCQKPKSTFGKFCRAKYLRLVHPKMESSFFGNLTQRNLVNSGDYPDTAFFTSFAEMAKRVWLLHCLAFSFDPVASIFQFKKRCRFSEVYMESVSDEAFLPEAEPCVAFTVVPGFKIGKTIIQSQVYLSGA</sequence>
<dbReference type="InterPro" id="IPR006943">
    <property type="entry name" value="DUF641_pln"/>
</dbReference>
<reference evidence="4" key="1">
    <citation type="journal article" date="2017" name="Nature">
        <title>The genome of Chenopodium quinoa.</title>
        <authorList>
            <person name="Jarvis D.E."/>
            <person name="Ho Y.S."/>
            <person name="Lightfoot D.J."/>
            <person name="Schmoeckel S.M."/>
            <person name="Li B."/>
            <person name="Borm T.J.A."/>
            <person name="Ohyanagi H."/>
            <person name="Mineta K."/>
            <person name="Michell C.T."/>
            <person name="Saber N."/>
            <person name="Kharbatia N.M."/>
            <person name="Rupper R.R."/>
            <person name="Sharp A.R."/>
            <person name="Dally N."/>
            <person name="Boughton B.A."/>
            <person name="Woo Y.H."/>
            <person name="Gao G."/>
            <person name="Schijlen E.G.W.M."/>
            <person name="Guo X."/>
            <person name="Momin A.A."/>
            <person name="Negrao S."/>
            <person name="Al-Babili S."/>
            <person name="Gehring C."/>
            <person name="Roessner U."/>
            <person name="Jung C."/>
            <person name="Murphy K."/>
            <person name="Arold S.T."/>
            <person name="Gojobori T."/>
            <person name="van der Linden C.G."/>
            <person name="van Loo E.N."/>
            <person name="Jellen E.N."/>
            <person name="Maughan P.J."/>
            <person name="Tester M."/>
        </authorList>
    </citation>
    <scope>NUCLEOTIDE SEQUENCE [LARGE SCALE GENOMIC DNA]</scope>
    <source>
        <strain evidence="4">cv. PI 614886</strain>
    </source>
</reference>
<dbReference type="GO" id="GO:0009959">
    <property type="term" value="P:negative gravitropism"/>
    <property type="evidence" value="ECO:0007669"/>
    <property type="project" value="InterPro"/>
</dbReference>
<organism evidence="4 5">
    <name type="scientific">Chenopodium quinoa</name>
    <name type="common">Quinoa</name>
    <dbReference type="NCBI Taxonomy" id="63459"/>
    <lineage>
        <taxon>Eukaryota</taxon>
        <taxon>Viridiplantae</taxon>
        <taxon>Streptophyta</taxon>
        <taxon>Embryophyta</taxon>
        <taxon>Tracheophyta</taxon>
        <taxon>Spermatophyta</taxon>
        <taxon>Magnoliopsida</taxon>
        <taxon>eudicotyledons</taxon>
        <taxon>Gunneridae</taxon>
        <taxon>Pentapetalae</taxon>
        <taxon>Caryophyllales</taxon>
        <taxon>Chenopodiaceae</taxon>
        <taxon>Chenopodioideae</taxon>
        <taxon>Atripliceae</taxon>
        <taxon>Chenopodium</taxon>
    </lineage>
</organism>
<dbReference type="Gramene" id="AUR62037561-RA">
    <property type="protein sequence ID" value="AUR62037561-RA:cds"/>
    <property type="gene ID" value="AUR62037561"/>
</dbReference>
<dbReference type="RefSeq" id="XP_021769767.1">
    <property type="nucleotide sequence ID" value="XM_021914075.1"/>
</dbReference>
<dbReference type="GO" id="GO:0009639">
    <property type="term" value="P:response to red or far red light"/>
    <property type="evidence" value="ECO:0007669"/>
    <property type="project" value="InterPro"/>
</dbReference>
<feature type="domain" description="DUF641" evidence="2">
    <location>
        <begin position="97"/>
        <end position="220"/>
    </location>
</feature>
<evidence type="ECO:0008006" key="6">
    <source>
        <dbReference type="Google" id="ProtNLM"/>
    </source>
</evidence>
<keyword evidence="5" id="KW-1185">Reference proteome</keyword>